<proteinExistence type="predicted"/>
<dbReference type="EMBL" id="BBNU01000003">
    <property type="protein sequence ID" value="GAL78486.1"/>
    <property type="molecule type" value="Genomic_DNA"/>
</dbReference>
<evidence type="ECO:0000313" key="2">
    <source>
        <dbReference type="Proteomes" id="UP000029643"/>
    </source>
</evidence>
<dbReference type="AlphaFoldDB" id="A0A090WNE1"/>
<name>A0A090WNE1_9FLAO</name>
<organism evidence="1 2">
    <name type="scientific">Algibacter lectus</name>
    <dbReference type="NCBI Taxonomy" id="221126"/>
    <lineage>
        <taxon>Bacteria</taxon>
        <taxon>Pseudomonadati</taxon>
        <taxon>Bacteroidota</taxon>
        <taxon>Flavobacteriia</taxon>
        <taxon>Flavobacteriales</taxon>
        <taxon>Flavobacteriaceae</taxon>
        <taxon>Algibacter</taxon>
    </lineage>
</organism>
<evidence type="ECO:0000313" key="1">
    <source>
        <dbReference type="EMBL" id="GAL78486.1"/>
    </source>
</evidence>
<accession>A0A090WNE1</accession>
<dbReference type="RefSeq" id="WP_042496115.1">
    <property type="nucleotide sequence ID" value="NZ_BBNU01000003.1"/>
</dbReference>
<dbReference type="Proteomes" id="UP000029643">
    <property type="component" value="Unassembled WGS sequence"/>
</dbReference>
<reference evidence="1 2" key="1">
    <citation type="journal article" date="2014" name="Genome Announc.">
        <title>Draft Genome Sequences of Marine Flavobacterium Algibacter lectus Strains SS8 and NR4.</title>
        <authorList>
            <person name="Takatani N."/>
            <person name="Nakanishi M."/>
            <person name="Meirelles P."/>
            <person name="Mino S."/>
            <person name="Suda W."/>
            <person name="Oshima K."/>
            <person name="Hattori M."/>
            <person name="Ohkuma M."/>
            <person name="Hosokawa M."/>
            <person name="Miyashita K."/>
            <person name="Thompson F.L."/>
            <person name="Niwa A."/>
            <person name="Sawabe T."/>
            <person name="Sawabe T."/>
        </authorList>
    </citation>
    <scope>NUCLEOTIDE SEQUENCE [LARGE SCALE GENOMIC DNA]</scope>
    <source>
        <strain evidence="2">JCM19274</strain>
    </source>
</reference>
<protein>
    <submittedName>
        <fullName evidence="1">Uncharacterized protein</fullName>
    </submittedName>
</protein>
<gene>
    <name evidence="1" type="ORF">JCM19274_950</name>
</gene>
<comment type="caution">
    <text evidence="1">The sequence shown here is derived from an EMBL/GenBank/DDBJ whole genome shotgun (WGS) entry which is preliminary data.</text>
</comment>
<sequence length="209" mass="24335">MEALKLKIFDVLTEKIAVSQFENWLYSSEYINQKIKADSLFFNIININYREAKSIKELKEITASIFTDEELLVVKLLQNCIKIKNAEASKNIKKSVVGIISDFDYCTELNPFWEFYDVYCSYNSYEYFEDEYTSGKDIDIKLKGIAISVITTLESAKSIEESIELLKQIEENSTEQKNNLNSTDSSLKNTVNEKEYTFIQKIFAFFKKI</sequence>